<evidence type="ECO:0000256" key="1">
    <source>
        <dbReference type="ARBA" id="ARBA00023239"/>
    </source>
</evidence>
<dbReference type="PANTHER" id="PTHR30272">
    <property type="entry name" value="3-HYDROXYACYL-[ACYL-CARRIER-PROTEIN] DEHYDRATASE"/>
    <property type="match status" value="1"/>
</dbReference>
<dbReference type="GO" id="GO:0016829">
    <property type="term" value="F:lyase activity"/>
    <property type="evidence" value="ECO:0007669"/>
    <property type="project" value="UniProtKB-KW"/>
</dbReference>
<dbReference type="InterPro" id="IPR029069">
    <property type="entry name" value="HotDog_dom_sf"/>
</dbReference>
<dbReference type="Pfam" id="PF07977">
    <property type="entry name" value="FabA"/>
    <property type="match status" value="1"/>
</dbReference>
<protein>
    <recommendedName>
        <fullName evidence="3">Beta-hydroxyacyl-ACP dehydratase</fullName>
    </recommendedName>
</protein>
<sequence length="169" mass="19679">METYDTLRRDDSFEKFSMDCLEIQEYQQNRYPYLFLDHVEEIEPGKYAKGFKNYTINEWFFPVHYPTMPNVPGLLQLEALSHLAILTFLTLPGNKGLITNSLHVNNIRFIQRVVPGNKLCMEAQLHSWKRGIAKCSTQGFVDGTLVCEADWVFTIPDILDKYKPKKVNK</sequence>
<evidence type="ECO:0000313" key="2">
    <source>
        <dbReference type="EMBL" id="SVC65753.1"/>
    </source>
</evidence>
<name>A0A382NX75_9ZZZZ</name>
<dbReference type="PANTHER" id="PTHR30272:SF1">
    <property type="entry name" value="3-HYDROXYACYL-[ACYL-CARRIER-PROTEIN] DEHYDRATASE"/>
    <property type="match status" value="1"/>
</dbReference>
<dbReference type="AlphaFoldDB" id="A0A382NX75"/>
<keyword evidence="1" id="KW-0456">Lyase</keyword>
<organism evidence="2">
    <name type="scientific">marine metagenome</name>
    <dbReference type="NCBI Taxonomy" id="408172"/>
    <lineage>
        <taxon>unclassified sequences</taxon>
        <taxon>metagenomes</taxon>
        <taxon>ecological metagenomes</taxon>
    </lineage>
</organism>
<dbReference type="CDD" id="cd01288">
    <property type="entry name" value="FabZ"/>
    <property type="match status" value="1"/>
</dbReference>
<proteinExistence type="predicted"/>
<dbReference type="SUPFAM" id="SSF54637">
    <property type="entry name" value="Thioesterase/thiol ester dehydrase-isomerase"/>
    <property type="match status" value="1"/>
</dbReference>
<reference evidence="2" key="1">
    <citation type="submission" date="2018-05" db="EMBL/GenBank/DDBJ databases">
        <authorList>
            <person name="Lanie J.A."/>
            <person name="Ng W.-L."/>
            <person name="Kazmierczak K.M."/>
            <person name="Andrzejewski T.M."/>
            <person name="Davidsen T.M."/>
            <person name="Wayne K.J."/>
            <person name="Tettelin H."/>
            <person name="Glass J.I."/>
            <person name="Rusch D."/>
            <person name="Podicherti R."/>
            <person name="Tsui H.-C.T."/>
            <person name="Winkler M.E."/>
        </authorList>
    </citation>
    <scope>NUCLEOTIDE SEQUENCE</scope>
</reference>
<gene>
    <name evidence="2" type="ORF">METZ01_LOCUS318607</name>
</gene>
<dbReference type="Gene3D" id="3.10.129.10">
    <property type="entry name" value="Hotdog Thioesterase"/>
    <property type="match status" value="1"/>
</dbReference>
<accession>A0A382NX75</accession>
<dbReference type="EMBL" id="UINC01103401">
    <property type="protein sequence ID" value="SVC65753.1"/>
    <property type="molecule type" value="Genomic_DNA"/>
</dbReference>
<dbReference type="InterPro" id="IPR013114">
    <property type="entry name" value="FabA_FabZ"/>
</dbReference>
<evidence type="ECO:0008006" key="3">
    <source>
        <dbReference type="Google" id="ProtNLM"/>
    </source>
</evidence>